<protein>
    <submittedName>
        <fullName evidence="10">Type II secretion system F family protein</fullName>
    </submittedName>
</protein>
<evidence type="ECO:0000256" key="5">
    <source>
        <dbReference type="ARBA" id="ARBA00022692"/>
    </source>
</evidence>
<evidence type="ECO:0000256" key="6">
    <source>
        <dbReference type="ARBA" id="ARBA00022989"/>
    </source>
</evidence>
<feature type="domain" description="Type II secretion system protein GspF" evidence="9">
    <location>
        <begin position="77"/>
        <end position="199"/>
    </location>
</feature>
<dbReference type="InterPro" id="IPR018076">
    <property type="entry name" value="T2SS_GspF_dom"/>
</dbReference>
<organism evidence="10 11">
    <name type="scientific">Amnibacterium flavum</name>
    <dbReference type="NCBI Taxonomy" id="2173173"/>
    <lineage>
        <taxon>Bacteria</taxon>
        <taxon>Bacillati</taxon>
        <taxon>Actinomycetota</taxon>
        <taxon>Actinomycetes</taxon>
        <taxon>Micrococcales</taxon>
        <taxon>Microbacteriaceae</taxon>
        <taxon>Amnibacterium</taxon>
    </lineage>
</organism>
<dbReference type="Gene3D" id="1.20.81.30">
    <property type="entry name" value="Type II secretion system (T2SS), domain F"/>
    <property type="match status" value="2"/>
</dbReference>
<proteinExistence type="inferred from homology"/>
<accession>A0A2V1HVS9</accession>
<dbReference type="InterPro" id="IPR042094">
    <property type="entry name" value="T2SS_GspF_sf"/>
</dbReference>
<evidence type="ECO:0000259" key="9">
    <source>
        <dbReference type="Pfam" id="PF00482"/>
    </source>
</evidence>
<evidence type="ECO:0000256" key="4">
    <source>
        <dbReference type="ARBA" id="ARBA00022519"/>
    </source>
</evidence>
<evidence type="ECO:0000256" key="8">
    <source>
        <dbReference type="SAM" id="Phobius"/>
    </source>
</evidence>
<comment type="subcellular location">
    <subcellularLocation>
        <location evidence="1">Cell inner membrane</location>
        <topology evidence="1">Multi-pass membrane protein</topology>
    </subcellularLocation>
</comment>
<reference evidence="10 11" key="1">
    <citation type="submission" date="2018-05" db="EMBL/GenBank/DDBJ databases">
        <title>Amnibacterium sp. M8JJ-5, whole genome shotgun sequence.</title>
        <authorList>
            <person name="Tuo L."/>
        </authorList>
    </citation>
    <scope>NUCLEOTIDE SEQUENCE [LARGE SCALE GENOMIC DNA]</scope>
    <source>
        <strain evidence="10 11">M8JJ-5</strain>
    </source>
</reference>
<dbReference type="FunFam" id="1.20.81.30:FF:000001">
    <property type="entry name" value="Type II secretion system protein F"/>
    <property type="match status" value="2"/>
</dbReference>
<keyword evidence="5 8" id="KW-0812">Transmembrane</keyword>
<comment type="caution">
    <text evidence="10">The sequence shown here is derived from an EMBL/GenBank/DDBJ whole genome shotgun (WGS) entry which is preliminary data.</text>
</comment>
<dbReference type="AlphaFoldDB" id="A0A2V1HVS9"/>
<dbReference type="InterPro" id="IPR003004">
    <property type="entry name" value="GspF/PilC"/>
</dbReference>
<gene>
    <name evidence="10" type="ORF">DDQ50_01045</name>
</gene>
<evidence type="ECO:0000256" key="7">
    <source>
        <dbReference type="ARBA" id="ARBA00023136"/>
    </source>
</evidence>
<evidence type="ECO:0000313" key="11">
    <source>
        <dbReference type="Proteomes" id="UP000244893"/>
    </source>
</evidence>
<comment type="similarity">
    <text evidence="2">Belongs to the GSP F family.</text>
</comment>
<keyword evidence="4" id="KW-0997">Cell inner membrane</keyword>
<evidence type="ECO:0000313" key="10">
    <source>
        <dbReference type="EMBL" id="PVZ95150.1"/>
    </source>
</evidence>
<keyword evidence="7 8" id="KW-0472">Membrane</keyword>
<keyword evidence="11" id="KW-1185">Reference proteome</keyword>
<dbReference type="GO" id="GO:0005886">
    <property type="term" value="C:plasma membrane"/>
    <property type="evidence" value="ECO:0007669"/>
    <property type="project" value="UniProtKB-SubCell"/>
</dbReference>
<dbReference type="RefSeq" id="WP_116754888.1">
    <property type="nucleotide sequence ID" value="NZ_JBHUEX010000001.1"/>
</dbReference>
<feature type="transmembrane region" description="Helical" evidence="8">
    <location>
        <begin position="218"/>
        <end position="244"/>
    </location>
</feature>
<evidence type="ECO:0000256" key="2">
    <source>
        <dbReference type="ARBA" id="ARBA00005745"/>
    </source>
</evidence>
<sequence length="410" mass="43954">MSTAVRAWSYRGRDLGGKVVKGKLDAPNEGAVVTRLRGMGLSPIAIEEAAAGTGLNRDIAIPGFEKKVGLKDLAVMSRQMATMVSAGLSLLRTLTILSEQTENKKLAETLADVRNEVEHGASLSTAMSRHAMVFPPLMINLVRAGETGGFLEGALESVAGNFEAEHKLKSTIKSALTYPVVVLSMAVIAVIGMLIFIVPVFKTMFENLGGTLPLPTQMLVWLSEGMQFAAPVLIVVGIAVAVWWGKNKYTDRVRGFVDPLKLKIPVFGMLFKKVAVARFTRNFSTMIAAGVPILQSLSVVGETSGSWVIEQALKRVQESVRAGKSIAGPLSTEPVFPAMVTQMIAVGEDSGSLEQMLAKIADFYDDEVQSTTEALTSLIEPLMIAVIGVVVGGMIVALYLPIFNIFTLIK</sequence>
<feature type="transmembrane region" description="Helical" evidence="8">
    <location>
        <begin position="176"/>
        <end position="198"/>
    </location>
</feature>
<keyword evidence="6 8" id="KW-1133">Transmembrane helix</keyword>
<dbReference type="EMBL" id="QEOP01000001">
    <property type="protein sequence ID" value="PVZ95150.1"/>
    <property type="molecule type" value="Genomic_DNA"/>
</dbReference>
<name>A0A2V1HVS9_9MICO</name>
<feature type="domain" description="Type II secretion system protein GspF" evidence="9">
    <location>
        <begin position="279"/>
        <end position="401"/>
    </location>
</feature>
<evidence type="ECO:0000256" key="1">
    <source>
        <dbReference type="ARBA" id="ARBA00004429"/>
    </source>
</evidence>
<dbReference type="PANTHER" id="PTHR30012:SF0">
    <property type="entry name" value="TYPE II SECRETION SYSTEM PROTEIN F-RELATED"/>
    <property type="match status" value="1"/>
</dbReference>
<dbReference type="PRINTS" id="PR00812">
    <property type="entry name" value="BCTERIALGSPF"/>
</dbReference>
<dbReference type="Pfam" id="PF00482">
    <property type="entry name" value="T2SSF"/>
    <property type="match status" value="2"/>
</dbReference>
<evidence type="ECO:0000256" key="3">
    <source>
        <dbReference type="ARBA" id="ARBA00022475"/>
    </source>
</evidence>
<keyword evidence="3" id="KW-1003">Cell membrane</keyword>
<dbReference type="Proteomes" id="UP000244893">
    <property type="component" value="Unassembled WGS sequence"/>
</dbReference>
<dbReference type="PANTHER" id="PTHR30012">
    <property type="entry name" value="GENERAL SECRETION PATHWAY PROTEIN"/>
    <property type="match status" value="1"/>
</dbReference>
<dbReference type="OrthoDB" id="9805682at2"/>
<feature type="transmembrane region" description="Helical" evidence="8">
    <location>
        <begin position="382"/>
        <end position="409"/>
    </location>
</feature>